<dbReference type="SUPFAM" id="SSF49723">
    <property type="entry name" value="Lipase/lipooxygenase domain (PLAT/LH2 domain)"/>
    <property type="match status" value="1"/>
</dbReference>
<keyword evidence="1" id="KW-0812">Transmembrane</keyword>
<dbReference type="Gene3D" id="2.60.60.20">
    <property type="entry name" value="PLAT/LH2 domain"/>
    <property type="match status" value="1"/>
</dbReference>
<dbReference type="Proteomes" id="UP000634136">
    <property type="component" value="Unassembled WGS sequence"/>
</dbReference>
<accession>A0A834W7L6</accession>
<keyword evidence="3" id="KW-1185">Reference proteome</keyword>
<dbReference type="Pfam" id="PF06232">
    <property type="entry name" value="ATS3"/>
    <property type="match status" value="1"/>
</dbReference>
<comment type="caution">
    <text evidence="2">The sequence shown here is derived from an EMBL/GenBank/DDBJ whole genome shotgun (WGS) entry which is preliminary data.</text>
</comment>
<dbReference type="InterPro" id="IPR010417">
    <property type="entry name" value="Embryo-specific_ATS3"/>
</dbReference>
<dbReference type="PANTHER" id="PTHR31718:SF32">
    <property type="entry name" value="EMBRYO-SPECIFIC PROTEIN ATS3B"/>
    <property type="match status" value="1"/>
</dbReference>
<dbReference type="OrthoDB" id="817978at2759"/>
<proteinExistence type="predicted"/>
<evidence type="ECO:0000256" key="1">
    <source>
        <dbReference type="SAM" id="Phobius"/>
    </source>
</evidence>
<feature type="transmembrane region" description="Helical" evidence="1">
    <location>
        <begin position="131"/>
        <end position="152"/>
    </location>
</feature>
<name>A0A834W7L6_9FABA</name>
<organism evidence="2 3">
    <name type="scientific">Senna tora</name>
    <dbReference type="NCBI Taxonomy" id="362788"/>
    <lineage>
        <taxon>Eukaryota</taxon>
        <taxon>Viridiplantae</taxon>
        <taxon>Streptophyta</taxon>
        <taxon>Embryophyta</taxon>
        <taxon>Tracheophyta</taxon>
        <taxon>Spermatophyta</taxon>
        <taxon>Magnoliopsida</taxon>
        <taxon>eudicotyledons</taxon>
        <taxon>Gunneridae</taxon>
        <taxon>Pentapetalae</taxon>
        <taxon>rosids</taxon>
        <taxon>fabids</taxon>
        <taxon>Fabales</taxon>
        <taxon>Fabaceae</taxon>
        <taxon>Caesalpinioideae</taxon>
        <taxon>Cassia clade</taxon>
        <taxon>Senna</taxon>
    </lineage>
</organism>
<gene>
    <name evidence="2" type="ORF">G2W53_034266</name>
</gene>
<reference evidence="2" key="1">
    <citation type="submission" date="2020-09" db="EMBL/GenBank/DDBJ databases">
        <title>Genome-Enabled Discovery of Anthraquinone Biosynthesis in Senna tora.</title>
        <authorList>
            <person name="Kang S.-H."/>
            <person name="Pandey R.P."/>
            <person name="Lee C.-M."/>
            <person name="Sim J.-S."/>
            <person name="Jeong J.-T."/>
            <person name="Choi B.-S."/>
            <person name="Jung M."/>
            <person name="Ginzburg D."/>
            <person name="Zhao K."/>
            <person name="Won S.Y."/>
            <person name="Oh T.-J."/>
            <person name="Yu Y."/>
            <person name="Kim N.-H."/>
            <person name="Lee O.R."/>
            <person name="Lee T.-H."/>
            <person name="Bashyal P."/>
            <person name="Kim T.-S."/>
            <person name="Lee W.-H."/>
            <person name="Kawkins C."/>
            <person name="Kim C.-K."/>
            <person name="Kim J.S."/>
            <person name="Ahn B.O."/>
            <person name="Rhee S.Y."/>
            <person name="Sohng J.K."/>
        </authorList>
    </citation>
    <scope>NUCLEOTIDE SEQUENCE</scope>
    <source>
        <tissue evidence="2">Leaf</tissue>
    </source>
</reference>
<dbReference type="PANTHER" id="PTHR31718">
    <property type="entry name" value="PLAT DOMAIN-CONTAINING PROTEIN"/>
    <property type="match status" value="1"/>
</dbReference>
<dbReference type="InterPro" id="IPR036392">
    <property type="entry name" value="PLAT/LH2_dom_sf"/>
</dbReference>
<keyword evidence="1" id="KW-1133">Transmembrane helix</keyword>
<sequence length="153" mass="17425">MKNEEICPYTVVINTSCDSSKFIRDQISISFGDAYGNQIFAPRLANPNPFEATFEQCSTNTFQINGSCAYQICYAYLKASGPDDWKPENVTINGPTTNSTSFNFSTIIPKDQWYGFNLCDDHHDDSSSHQVYTHTMFLYVLLLLGLLPICFWW</sequence>
<dbReference type="AlphaFoldDB" id="A0A834W7L6"/>
<evidence type="ECO:0000313" key="3">
    <source>
        <dbReference type="Proteomes" id="UP000634136"/>
    </source>
</evidence>
<keyword evidence="1" id="KW-0472">Membrane</keyword>
<protein>
    <submittedName>
        <fullName evidence="2">Embryo-specific protein ATS3B-like</fullName>
    </submittedName>
</protein>
<dbReference type="CDD" id="cd00113">
    <property type="entry name" value="PLAT"/>
    <property type="match status" value="1"/>
</dbReference>
<evidence type="ECO:0000313" key="2">
    <source>
        <dbReference type="EMBL" id="KAF7813290.1"/>
    </source>
</evidence>
<dbReference type="EMBL" id="JAAIUW010000010">
    <property type="protein sequence ID" value="KAF7813290.1"/>
    <property type="molecule type" value="Genomic_DNA"/>
</dbReference>